<feature type="transmembrane region" description="Helical" evidence="1">
    <location>
        <begin position="141"/>
        <end position="162"/>
    </location>
</feature>
<accession>A0ABS0KDT5</accession>
<keyword evidence="1" id="KW-1133">Transmembrane helix</keyword>
<reference evidence="2 3" key="1">
    <citation type="submission" date="2020-11" db="EMBL/GenBank/DDBJ databases">
        <title>Sequencing the genomes of 1000 actinobacteria strains.</title>
        <authorList>
            <person name="Klenk H.-P."/>
        </authorList>
    </citation>
    <scope>NUCLEOTIDE SEQUENCE [LARGE SCALE GENOMIC DNA]</scope>
    <source>
        <strain evidence="2 3">DSM 101695</strain>
    </source>
</reference>
<gene>
    <name evidence="2" type="ORF">IW249_006578</name>
</gene>
<feature type="transmembrane region" description="Helical" evidence="1">
    <location>
        <begin position="110"/>
        <end position="129"/>
    </location>
</feature>
<evidence type="ECO:0000313" key="2">
    <source>
        <dbReference type="EMBL" id="MBG6106164.1"/>
    </source>
</evidence>
<organism evidence="2 3">
    <name type="scientific">Micromonospora vinacea</name>
    <dbReference type="NCBI Taxonomy" id="709878"/>
    <lineage>
        <taxon>Bacteria</taxon>
        <taxon>Bacillati</taxon>
        <taxon>Actinomycetota</taxon>
        <taxon>Actinomycetes</taxon>
        <taxon>Micromonosporales</taxon>
        <taxon>Micromonosporaceae</taxon>
        <taxon>Micromonospora</taxon>
    </lineage>
</organism>
<dbReference type="Proteomes" id="UP000631791">
    <property type="component" value="Unassembled WGS sequence"/>
</dbReference>
<keyword evidence="3" id="KW-1185">Reference proteome</keyword>
<feature type="transmembrane region" description="Helical" evidence="1">
    <location>
        <begin position="197"/>
        <end position="214"/>
    </location>
</feature>
<name>A0ABS0KDT5_9ACTN</name>
<comment type="caution">
    <text evidence="2">The sequence shown here is derived from an EMBL/GenBank/DDBJ whole genome shotgun (WGS) entry which is preliminary data.</text>
</comment>
<feature type="transmembrane region" description="Helical" evidence="1">
    <location>
        <begin position="226"/>
        <end position="246"/>
    </location>
</feature>
<proteinExistence type="predicted"/>
<evidence type="ECO:0000256" key="1">
    <source>
        <dbReference type="SAM" id="Phobius"/>
    </source>
</evidence>
<sequence length="330" mass="35252">MSPDIGPLERRYRRLLRLLPATHRTTRGEELLGLLLDLDDGRRHPSRHETLHIIALAIRLRLTTPVTTTALTTGLTALLVAAGTQPAGHTVDLFTGAVLAPDMSAVIASWPQLVALGLLPLAPLIAWLCGATRTALTLQAMFLTATMGWLVIDVLSGASLGINPGQQLLAYAAPPVLTLALLAIAARERWAVPRPRLFWWALVPLGILAWKGTGEWGRHGVYVPDAVPTVIGILTATAVAVGAAVAVRRHRPIVIIGVGLTGFIAGWLVPDPLLSNTAMRHFDGQPLPLAIVITVVAATMAGINRLARRLRPEVRSLPPDEPVLTDPHGI</sequence>
<keyword evidence="1" id="KW-0812">Transmembrane</keyword>
<dbReference type="EMBL" id="JADOTY010000001">
    <property type="protein sequence ID" value="MBG6106164.1"/>
    <property type="molecule type" value="Genomic_DNA"/>
</dbReference>
<evidence type="ECO:0000313" key="3">
    <source>
        <dbReference type="Proteomes" id="UP000631791"/>
    </source>
</evidence>
<feature type="transmembrane region" description="Helical" evidence="1">
    <location>
        <begin position="253"/>
        <end position="269"/>
    </location>
</feature>
<protein>
    <submittedName>
        <fullName evidence="2">Uncharacterized protein</fullName>
    </submittedName>
</protein>
<keyword evidence="1" id="KW-0472">Membrane</keyword>
<feature type="transmembrane region" description="Helical" evidence="1">
    <location>
        <begin position="289"/>
        <end position="307"/>
    </location>
</feature>
<feature type="transmembrane region" description="Helical" evidence="1">
    <location>
        <begin position="168"/>
        <end position="185"/>
    </location>
</feature>
<dbReference type="RefSeq" id="WP_196924353.1">
    <property type="nucleotide sequence ID" value="NZ_JADOTY010000001.1"/>
</dbReference>